<keyword evidence="1 4" id="KW-0489">Methyltransferase</keyword>
<dbReference type="EC" id="2.1.1.10" evidence="6"/>
<dbReference type="InterPro" id="IPR036589">
    <property type="entry name" value="HCY_dom_sf"/>
</dbReference>
<evidence type="ECO:0000256" key="2">
    <source>
        <dbReference type="ARBA" id="ARBA00022679"/>
    </source>
</evidence>
<sequence>MPGSRSGWSGSRALADITLLDGGMGQELVARSGDAPTQLWATQVMIDHPGLVRSVHEDYFAAGATVATANTYAIHHDRLKKVGLDDRFVTLHTQALAEAAAARAERGKGRIAGSLGPLVASYRPETHPPHDEAVAKYAEIAGLLAPAVDFFLAETVASLAHAKAVLEGARTGGRPVWLSVTVDDEDGSRLRSGEPVEALAPIVKAGAAAVLANCSAPEAMAAALGVYKGFGLPYGAYANGFQQITKAFLNDDPTVDALHRRPEMTPARYADFALQWVDAGATIVGGCCETGPTHIAEIARRLSGAGHRIV</sequence>
<organism evidence="6 7">
    <name type="scientific">Albidovulum aquaemixtae</name>
    <dbReference type="NCBI Taxonomy" id="1542388"/>
    <lineage>
        <taxon>Bacteria</taxon>
        <taxon>Pseudomonadati</taxon>
        <taxon>Pseudomonadota</taxon>
        <taxon>Alphaproteobacteria</taxon>
        <taxon>Rhodobacterales</taxon>
        <taxon>Paracoccaceae</taxon>
        <taxon>Albidovulum</taxon>
    </lineage>
</organism>
<dbReference type="EMBL" id="OMOQ01000003">
    <property type="protein sequence ID" value="SPH24143.1"/>
    <property type="molecule type" value="Genomic_DNA"/>
</dbReference>
<evidence type="ECO:0000259" key="5">
    <source>
        <dbReference type="PROSITE" id="PS50970"/>
    </source>
</evidence>
<reference evidence="6 7" key="1">
    <citation type="submission" date="2018-03" db="EMBL/GenBank/DDBJ databases">
        <authorList>
            <person name="Keele B.F."/>
        </authorList>
    </citation>
    <scope>NUCLEOTIDE SEQUENCE [LARGE SCALE GENOMIC DNA]</scope>
    <source>
        <strain evidence="6 7">CECT 8626</strain>
    </source>
</reference>
<dbReference type="AlphaFoldDB" id="A0A2R8BLC0"/>
<dbReference type="InterPro" id="IPR003726">
    <property type="entry name" value="HCY_dom"/>
</dbReference>
<proteinExistence type="predicted"/>
<evidence type="ECO:0000313" key="6">
    <source>
        <dbReference type="EMBL" id="SPH24143.1"/>
    </source>
</evidence>
<evidence type="ECO:0000256" key="1">
    <source>
        <dbReference type="ARBA" id="ARBA00022603"/>
    </source>
</evidence>
<comment type="cofactor">
    <cofactor evidence="3">
        <name>Zn(2+)</name>
        <dbReference type="ChEBI" id="CHEBI:29105"/>
    </cofactor>
    <text evidence="3">Binds 1 zinc ion per subunit.</text>
</comment>
<dbReference type="InterPro" id="IPR017226">
    <property type="entry name" value="BHMT-like"/>
</dbReference>
<keyword evidence="3 4" id="KW-0862">Zinc</keyword>
<evidence type="ECO:0000256" key="4">
    <source>
        <dbReference type="PROSITE-ProRule" id="PRU00333"/>
    </source>
</evidence>
<evidence type="ECO:0000313" key="7">
    <source>
        <dbReference type="Proteomes" id="UP000244924"/>
    </source>
</evidence>
<feature type="binding site" evidence="3 4">
    <location>
        <position position="214"/>
    </location>
    <ligand>
        <name>Zn(2+)</name>
        <dbReference type="ChEBI" id="CHEBI:29105"/>
    </ligand>
</feature>
<dbReference type="GO" id="GO:0008168">
    <property type="term" value="F:methyltransferase activity"/>
    <property type="evidence" value="ECO:0007669"/>
    <property type="project" value="UniProtKB-UniRule"/>
</dbReference>
<keyword evidence="7" id="KW-1185">Reference proteome</keyword>
<keyword evidence="2 4" id="KW-0808">Transferase</keyword>
<feature type="domain" description="Hcy-binding" evidence="5">
    <location>
        <begin position="6"/>
        <end position="302"/>
    </location>
</feature>
<dbReference type="PANTHER" id="PTHR11103:SF18">
    <property type="entry name" value="SLR1189 PROTEIN"/>
    <property type="match status" value="1"/>
</dbReference>
<dbReference type="PROSITE" id="PS50970">
    <property type="entry name" value="HCY"/>
    <property type="match status" value="1"/>
</dbReference>
<keyword evidence="3 4" id="KW-0479">Metal-binding</keyword>
<dbReference type="Gene3D" id="3.20.20.330">
    <property type="entry name" value="Homocysteine-binding-like domain"/>
    <property type="match status" value="1"/>
</dbReference>
<dbReference type="GO" id="GO:0008270">
    <property type="term" value="F:zinc ion binding"/>
    <property type="evidence" value="ECO:0007669"/>
    <property type="project" value="InterPro"/>
</dbReference>
<dbReference type="Pfam" id="PF02574">
    <property type="entry name" value="S-methyl_trans"/>
    <property type="match status" value="1"/>
</dbReference>
<name>A0A2R8BLC0_9RHOB</name>
<evidence type="ECO:0000256" key="3">
    <source>
        <dbReference type="PIRSR" id="PIRSR037505-2"/>
    </source>
</evidence>
<feature type="binding site" evidence="3 4">
    <location>
        <position position="287"/>
    </location>
    <ligand>
        <name>Zn(2+)</name>
        <dbReference type="ChEBI" id="CHEBI:29105"/>
    </ligand>
</feature>
<dbReference type="PIRSF" id="PIRSF037505">
    <property type="entry name" value="Betaine_HMT"/>
    <property type="match status" value="1"/>
</dbReference>
<feature type="binding site" evidence="3 4">
    <location>
        <position position="288"/>
    </location>
    <ligand>
        <name>Zn(2+)</name>
        <dbReference type="ChEBI" id="CHEBI:29105"/>
    </ligand>
</feature>
<dbReference type="GO" id="GO:0009086">
    <property type="term" value="P:methionine biosynthetic process"/>
    <property type="evidence" value="ECO:0007669"/>
    <property type="project" value="InterPro"/>
</dbReference>
<dbReference type="Proteomes" id="UP000244924">
    <property type="component" value="Unassembled WGS sequence"/>
</dbReference>
<dbReference type="SUPFAM" id="SSF82282">
    <property type="entry name" value="Homocysteine S-methyltransferase"/>
    <property type="match status" value="1"/>
</dbReference>
<dbReference type="GO" id="GO:0032259">
    <property type="term" value="P:methylation"/>
    <property type="evidence" value="ECO:0007669"/>
    <property type="project" value="UniProtKB-KW"/>
</dbReference>
<gene>
    <name evidence="6" type="primary">mmuM</name>
    <name evidence="6" type="ORF">DEA8626_03192</name>
</gene>
<accession>A0A2R8BLC0</accession>
<protein>
    <submittedName>
        <fullName evidence="6">Homocysteine S-methyltransferase</fullName>
        <ecNumber evidence="6">2.1.1.10</ecNumber>
    </submittedName>
</protein>
<dbReference type="PANTHER" id="PTHR11103">
    <property type="entry name" value="SLR1189 PROTEIN"/>
    <property type="match status" value="1"/>
</dbReference>